<feature type="domain" description="TonB C-terminal" evidence="10">
    <location>
        <begin position="61"/>
        <end position="118"/>
    </location>
</feature>
<evidence type="ECO:0000313" key="12">
    <source>
        <dbReference type="Proteomes" id="UP000199437"/>
    </source>
</evidence>
<dbReference type="PANTHER" id="PTHR33446">
    <property type="entry name" value="PROTEIN TONB-RELATED"/>
    <property type="match status" value="1"/>
</dbReference>
<dbReference type="Proteomes" id="UP000199437">
    <property type="component" value="Unassembled WGS sequence"/>
</dbReference>
<sequence>MLLCIGFVLFSCAEEAADINPVQVADTELAIEEEGAFICYITPMPTFPGGMRAWNDFLKQHLKYPAIQESIEGRVMFALTIDNEGVMKDISILQSPHPKLSEEALRVLKLSPKWTPVKVYDREAGISKLVESRLSLIIRFRGCD</sequence>
<dbReference type="SUPFAM" id="SSF74653">
    <property type="entry name" value="TolA/TonB C-terminal domain"/>
    <property type="match status" value="1"/>
</dbReference>
<evidence type="ECO:0000256" key="4">
    <source>
        <dbReference type="ARBA" id="ARBA00022475"/>
    </source>
</evidence>
<keyword evidence="4" id="KW-1003">Cell membrane</keyword>
<dbReference type="PANTHER" id="PTHR33446:SF2">
    <property type="entry name" value="PROTEIN TONB"/>
    <property type="match status" value="1"/>
</dbReference>
<evidence type="ECO:0000259" key="10">
    <source>
        <dbReference type="Pfam" id="PF03544"/>
    </source>
</evidence>
<evidence type="ECO:0000256" key="7">
    <source>
        <dbReference type="ARBA" id="ARBA00022927"/>
    </source>
</evidence>
<keyword evidence="9" id="KW-0472">Membrane</keyword>
<dbReference type="Gene3D" id="3.30.1150.10">
    <property type="match status" value="1"/>
</dbReference>
<dbReference type="STRING" id="1267423.SAMN05216290_3118"/>
<keyword evidence="8" id="KW-1133">Transmembrane helix</keyword>
<keyword evidence="3" id="KW-0813">Transport</keyword>
<dbReference type="GO" id="GO:0098797">
    <property type="term" value="C:plasma membrane protein complex"/>
    <property type="evidence" value="ECO:0007669"/>
    <property type="project" value="TreeGrafter"/>
</dbReference>
<keyword evidence="7" id="KW-0653">Protein transport</keyword>
<dbReference type="OrthoDB" id="9812355at2"/>
<reference evidence="12" key="1">
    <citation type="submission" date="2016-10" db="EMBL/GenBank/DDBJ databases">
        <authorList>
            <person name="Varghese N."/>
            <person name="Submissions S."/>
        </authorList>
    </citation>
    <scope>NUCLEOTIDE SEQUENCE [LARGE SCALE GENOMIC DNA]</scope>
    <source>
        <strain evidence="12">CGMCC 1.12402</strain>
    </source>
</reference>
<keyword evidence="12" id="KW-1185">Reference proteome</keyword>
<dbReference type="GeneID" id="99987796"/>
<dbReference type="RefSeq" id="WP_090259579.1">
    <property type="nucleotide sequence ID" value="NZ_FOIR01000003.1"/>
</dbReference>
<dbReference type="InterPro" id="IPR037682">
    <property type="entry name" value="TonB_C"/>
</dbReference>
<evidence type="ECO:0000256" key="6">
    <source>
        <dbReference type="ARBA" id="ARBA00022692"/>
    </source>
</evidence>
<dbReference type="GO" id="GO:0055085">
    <property type="term" value="P:transmembrane transport"/>
    <property type="evidence" value="ECO:0007669"/>
    <property type="project" value="InterPro"/>
</dbReference>
<dbReference type="EMBL" id="FOIR01000003">
    <property type="protein sequence ID" value="SEW35900.1"/>
    <property type="molecule type" value="Genomic_DNA"/>
</dbReference>
<comment type="subcellular location">
    <subcellularLocation>
        <location evidence="1">Cell inner membrane</location>
        <topology evidence="1">Single-pass membrane protein</topology>
        <orientation evidence="1">Periplasmic side</orientation>
    </subcellularLocation>
</comment>
<accession>A0A1I0R699</accession>
<comment type="similarity">
    <text evidence="2">Belongs to the TonB family.</text>
</comment>
<dbReference type="InterPro" id="IPR051045">
    <property type="entry name" value="TonB-dependent_transducer"/>
</dbReference>
<dbReference type="GO" id="GO:0031992">
    <property type="term" value="F:energy transducer activity"/>
    <property type="evidence" value="ECO:0007669"/>
    <property type="project" value="TreeGrafter"/>
</dbReference>
<gene>
    <name evidence="11" type="ORF">SAMN05216290_3118</name>
</gene>
<proteinExistence type="inferred from homology"/>
<evidence type="ECO:0000256" key="2">
    <source>
        <dbReference type="ARBA" id="ARBA00006555"/>
    </source>
</evidence>
<evidence type="ECO:0000256" key="1">
    <source>
        <dbReference type="ARBA" id="ARBA00004383"/>
    </source>
</evidence>
<name>A0A1I0R699_9BACT</name>
<dbReference type="GO" id="GO:0015031">
    <property type="term" value="P:protein transport"/>
    <property type="evidence" value="ECO:0007669"/>
    <property type="project" value="UniProtKB-KW"/>
</dbReference>
<dbReference type="NCBIfam" id="TIGR01352">
    <property type="entry name" value="tonB_Cterm"/>
    <property type="match status" value="1"/>
</dbReference>
<dbReference type="AlphaFoldDB" id="A0A1I0R699"/>
<dbReference type="Pfam" id="PF03544">
    <property type="entry name" value="TonB_C"/>
    <property type="match status" value="1"/>
</dbReference>
<evidence type="ECO:0000256" key="5">
    <source>
        <dbReference type="ARBA" id="ARBA00022519"/>
    </source>
</evidence>
<dbReference type="InterPro" id="IPR006260">
    <property type="entry name" value="TonB/TolA_C"/>
</dbReference>
<keyword evidence="6" id="KW-0812">Transmembrane</keyword>
<evidence type="ECO:0000256" key="8">
    <source>
        <dbReference type="ARBA" id="ARBA00022989"/>
    </source>
</evidence>
<protein>
    <submittedName>
        <fullName evidence="11">TonB family C-terminal domain-containing protein</fullName>
    </submittedName>
</protein>
<organism evidence="11 12">
    <name type="scientific">Roseivirga pacifica</name>
    <dbReference type="NCBI Taxonomy" id="1267423"/>
    <lineage>
        <taxon>Bacteria</taxon>
        <taxon>Pseudomonadati</taxon>
        <taxon>Bacteroidota</taxon>
        <taxon>Cytophagia</taxon>
        <taxon>Cytophagales</taxon>
        <taxon>Roseivirgaceae</taxon>
        <taxon>Roseivirga</taxon>
    </lineage>
</organism>
<evidence type="ECO:0000256" key="9">
    <source>
        <dbReference type="ARBA" id="ARBA00023136"/>
    </source>
</evidence>
<evidence type="ECO:0000313" key="11">
    <source>
        <dbReference type="EMBL" id="SEW35900.1"/>
    </source>
</evidence>
<evidence type="ECO:0000256" key="3">
    <source>
        <dbReference type="ARBA" id="ARBA00022448"/>
    </source>
</evidence>
<keyword evidence="5" id="KW-0997">Cell inner membrane</keyword>